<reference evidence="2 3" key="1">
    <citation type="journal article" date="2016" name="Nat. Commun.">
        <title>Thousands of microbial genomes shed light on interconnected biogeochemical processes in an aquifer system.</title>
        <authorList>
            <person name="Anantharaman K."/>
            <person name="Brown C.T."/>
            <person name="Hug L.A."/>
            <person name="Sharon I."/>
            <person name="Castelle C.J."/>
            <person name="Probst A.J."/>
            <person name="Thomas B.C."/>
            <person name="Singh A."/>
            <person name="Wilkins M.J."/>
            <person name="Karaoz U."/>
            <person name="Brodie E.L."/>
            <person name="Williams K.H."/>
            <person name="Hubbard S.S."/>
            <person name="Banfield J.F."/>
        </authorList>
    </citation>
    <scope>NUCLEOTIDE SEQUENCE [LARGE SCALE GENOMIC DNA]</scope>
</reference>
<evidence type="ECO:0000256" key="1">
    <source>
        <dbReference type="SAM" id="Phobius"/>
    </source>
</evidence>
<feature type="transmembrane region" description="Helical" evidence="1">
    <location>
        <begin position="12"/>
        <end position="34"/>
    </location>
</feature>
<name>A0A1F5WCZ0_9BACT</name>
<keyword evidence="1" id="KW-0472">Membrane</keyword>
<accession>A0A1F5WCZ0</accession>
<sequence length="95" mass="11168">MNEQRLPHQHRGFVQLIIILILVVIIISLLGISLRAVFSNSTLQENFGFVGKWLKWLWNNYLSQPFRFIYNAFIKPVGERFLNAIRNINFSASFE</sequence>
<organism evidence="2 3">
    <name type="scientific">Candidatus Giovannonibacteria bacterium RIFCSPHIGHO2_02_FULL_46_20</name>
    <dbReference type="NCBI Taxonomy" id="1798338"/>
    <lineage>
        <taxon>Bacteria</taxon>
        <taxon>Candidatus Giovannoniibacteriota</taxon>
    </lineage>
</organism>
<protein>
    <submittedName>
        <fullName evidence="2">Uncharacterized protein</fullName>
    </submittedName>
</protein>
<evidence type="ECO:0000313" key="3">
    <source>
        <dbReference type="Proteomes" id="UP000178406"/>
    </source>
</evidence>
<keyword evidence="1" id="KW-1133">Transmembrane helix</keyword>
<comment type="caution">
    <text evidence="2">The sequence shown here is derived from an EMBL/GenBank/DDBJ whole genome shotgun (WGS) entry which is preliminary data.</text>
</comment>
<dbReference type="STRING" id="1798338.A3J56_00285"/>
<keyword evidence="1" id="KW-0812">Transmembrane</keyword>
<dbReference type="Proteomes" id="UP000178406">
    <property type="component" value="Unassembled WGS sequence"/>
</dbReference>
<evidence type="ECO:0000313" key="2">
    <source>
        <dbReference type="EMBL" id="OGF73579.1"/>
    </source>
</evidence>
<dbReference type="AlphaFoldDB" id="A0A1F5WCZ0"/>
<proteinExistence type="predicted"/>
<gene>
    <name evidence="2" type="ORF">A3J56_00285</name>
</gene>
<dbReference type="EMBL" id="MFHQ01000040">
    <property type="protein sequence ID" value="OGF73579.1"/>
    <property type="molecule type" value="Genomic_DNA"/>
</dbReference>